<comment type="subcellular location">
    <subcellularLocation>
        <location evidence="1">Membrane</location>
        <topology evidence="1">Multi-pass membrane protein</topology>
    </subcellularLocation>
</comment>
<proteinExistence type="predicted"/>
<evidence type="ECO:0000256" key="5">
    <source>
        <dbReference type="SAM" id="MobiDB-lite"/>
    </source>
</evidence>
<dbReference type="AlphaFoldDB" id="A0A538T4Q5"/>
<comment type="caution">
    <text evidence="8">The sequence shown here is derived from an EMBL/GenBank/DDBJ whole genome shotgun (WGS) entry which is preliminary data.</text>
</comment>
<feature type="transmembrane region" description="Helical" evidence="6">
    <location>
        <begin position="256"/>
        <end position="282"/>
    </location>
</feature>
<evidence type="ECO:0000256" key="2">
    <source>
        <dbReference type="ARBA" id="ARBA00022692"/>
    </source>
</evidence>
<accession>A0A538T4Q5</accession>
<feature type="transmembrane region" description="Helical" evidence="6">
    <location>
        <begin position="24"/>
        <end position="44"/>
    </location>
</feature>
<protein>
    <submittedName>
        <fullName evidence="8">ABC transporter permease</fullName>
    </submittedName>
</protein>
<feature type="region of interest" description="Disordered" evidence="5">
    <location>
        <begin position="378"/>
        <end position="397"/>
    </location>
</feature>
<evidence type="ECO:0000259" key="7">
    <source>
        <dbReference type="Pfam" id="PF12698"/>
    </source>
</evidence>
<evidence type="ECO:0000313" key="8">
    <source>
        <dbReference type="EMBL" id="TMQ58621.1"/>
    </source>
</evidence>
<evidence type="ECO:0000256" key="6">
    <source>
        <dbReference type="SAM" id="Phobius"/>
    </source>
</evidence>
<feature type="transmembrane region" description="Helical" evidence="6">
    <location>
        <begin position="205"/>
        <end position="227"/>
    </location>
</feature>
<keyword evidence="2 6" id="KW-0812">Transmembrane</keyword>
<keyword evidence="4 6" id="KW-0472">Membrane</keyword>
<dbReference type="EMBL" id="VBOS01000073">
    <property type="protein sequence ID" value="TMQ58621.1"/>
    <property type="molecule type" value="Genomic_DNA"/>
</dbReference>
<dbReference type="PANTHER" id="PTHR43471">
    <property type="entry name" value="ABC TRANSPORTER PERMEASE"/>
    <property type="match status" value="1"/>
</dbReference>
<name>A0A538T4Q5_UNCEI</name>
<dbReference type="Proteomes" id="UP000317716">
    <property type="component" value="Unassembled WGS sequence"/>
</dbReference>
<reference evidence="8 9" key="1">
    <citation type="journal article" date="2019" name="Nat. Microbiol.">
        <title>Mediterranean grassland soil C-N compound turnover is dependent on rainfall and depth, and is mediated by genomically divergent microorganisms.</title>
        <authorList>
            <person name="Diamond S."/>
            <person name="Andeer P.F."/>
            <person name="Li Z."/>
            <person name="Crits-Christoph A."/>
            <person name="Burstein D."/>
            <person name="Anantharaman K."/>
            <person name="Lane K.R."/>
            <person name="Thomas B.C."/>
            <person name="Pan C."/>
            <person name="Northen T.R."/>
            <person name="Banfield J.F."/>
        </authorList>
    </citation>
    <scope>NUCLEOTIDE SEQUENCE [LARGE SCALE GENOMIC DNA]</scope>
    <source>
        <strain evidence="8">WS_2</strain>
    </source>
</reference>
<evidence type="ECO:0000256" key="4">
    <source>
        <dbReference type="ARBA" id="ARBA00023136"/>
    </source>
</evidence>
<gene>
    <name evidence="8" type="ORF">E6K72_02370</name>
</gene>
<evidence type="ECO:0000313" key="9">
    <source>
        <dbReference type="Proteomes" id="UP000317716"/>
    </source>
</evidence>
<dbReference type="InterPro" id="IPR013525">
    <property type="entry name" value="ABC2_TM"/>
</dbReference>
<dbReference type="Pfam" id="PF12698">
    <property type="entry name" value="ABC2_membrane_3"/>
    <property type="match status" value="1"/>
</dbReference>
<dbReference type="GO" id="GO:0140359">
    <property type="term" value="F:ABC-type transporter activity"/>
    <property type="evidence" value="ECO:0007669"/>
    <property type="project" value="InterPro"/>
</dbReference>
<dbReference type="PANTHER" id="PTHR43471:SF3">
    <property type="entry name" value="ABC TRANSPORTER PERMEASE PROTEIN NATB"/>
    <property type="match status" value="1"/>
</dbReference>
<organism evidence="8 9">
    <name type="scientific">Eiseniibacteriota bacterium</name>
    <dbReference type="NCBI Taxonomy" id="2212470"/>
    <lineage>
        <taxon>Bacteria</taxon>
        <taxon>Candidatus Eiseniibacteriota</taxon>
    </lineage>
</organism>
<evidence type="ECO:0000256" key="1">
    <source>
        <dbReference type="ARBA" id="ARBA00004141"/>
    </source>
</evidence>
<dbReference type="GO" id="GO:0016020">
    <property type="term" value="C:membrane"/>
    <property type="evidence" value="ECO:0007669"/>
    <property type="project" value="UniProtKB-SubCell"/>
</dbReference>
<feature type="domain" description="ABC-2 type transporter transmembrane" evidence="7">
    <location>
        <begin position="23"/>
        <end position="329"/>
    </location>
</feature>
<feature type="transmembrane region" description="Helical" evidence="6">
    <location>
        <begin position="294"/>
        <end position="318"/>
    </location>
</feature>
<evidence type="ECO:0000256" key="3">
    <source>
        <dbReference type="ARBA" id="ARBA00022989"/>
    </source>
</evidence>
<sequence length="441" mass="47387">MSLSLKKVATIAEREYLTTVRRKAFLFTVIGVPVLYTILFTIMIKPQMGEGARLMKDFRVLGLVDSSGAFADAEPEIRGTVATDLSSSSTQGSKRDSFRVEVRAFPNQAEADRALRAGEINQLLVVPKGYLETGILRRYVLSTNLVSEQDQTAVSGWVARSLLRNRVDPVRIERVARPAGGMELFTPSPEGGYARHDKRRELVDLLMPLAFAMLMGMCIVIGGQYLLQSIAEEKESRILESILCTVNAGELLTGKLIGLGGAGLTIVASWIAMGALLGGPVLALAKIHVPPAMLALAIVYFLFGYLFYGSIMTGIGAITNNMREAQQFSPGDRPVALPADGACDDDAAPIGAVLGGPRMADRALDRAAGRRGLARDHRLLPPVPHRPSHVRKDSDAARDPALGAAELTVAFRTPGLWHFAHIGPAAGPGVGVEKMDCRPGR</sequence>
<keyword evidence="3 6" id="KW-1133">Transmembrane helix</keyword>